<dbReference type="RefSeq" id="WP_345679832.1">
    <property type="nucleotide sequence ID" value="NZ_BAABHS010000036.1"/>
</dbReference>
<organism evidence="1 2">
    <name type="scientific">Yinghuangia aomiensis</name>
    <dbReference type="NCBI Taxonomy" id="676205"/>
    <lineage>
        <taxon>Bacteria</taxon>
        <taxon>Bacillati</taxon>
        <taxon>Actinomycetota</taxon>
        <taxon>Actinomycetes</taxon>
        <taxon>Kitasatosporales</taxon>
        <taxon>Streptomycetaceae</taxon>
        <taxon>Yinghuangia</taxon>
    </lineage>
</organism>
<dbReference type="Proteomes" id="UP001500466">
    <property type="component" value="Unassembled WGS sequence"/>
</dbReference>
<protein>
    <submittedName>
        <fullName evidence="1">Uncharacterized protein</fullName>
    </submittedName>
</protein>
<evidence type="ECO:0000313" key="2">
    <source>
        <dbReference type="Proteomes" id="UP001500466"/>
    </source>
</evidence>
<reference evidence="2" key="1">
    <citation type="journal article" date="2019" name="Int. J. Syst. Evol. Microbiol.">
        <title>The Global Catalogue of Microorganisms (GCM) 10K type strain sequencing project: providing services to taxonomists for standard genome sequencing and annotation.</title>
        <authorList>
            <consortium name="The Broad Institute Genomics Platform"/>
            <consortium name="The Broad Institute Genome Sequencing Center for Infectious Disease"/>
            <person name="Wu L."/>
            <person name="Ma J."/>
        </authorList>
    </citation>
    <scope>NUCLEOTIDE SEQUENCE [LARGE SCALE GENOMIC DNA]</scope>
    <source>
        <strain evidence="2">JCM 17986</strain>
    </source>
</reference>
<proteinExistence type="predicted"/>
<gene>
    <name evidence="1" type="ORF">GCM10023205_69930</name>
</gene>
<sequence length="44" mass="4734">MKTRGLNQDGLELVTWTRSVLVPNRASGLGQDYFPACTAGPLEA</sequence>
<keyword evidence="2" id="KW-1185">Reference proteome</keyword>
<evidence type="ECO:0000313" key="1">
    <source>
        <dbReference type="EMBL" id="GAA4988909.1"/>
    </source>
</evidence>
<comment type="caution">
    <text evidence="1">The sequence shown here is derived from an EMBL/GenBank/DDBJ whole genome shotgun (WGS) entry which is preliminary data.</text>
</comment>
<accession>A0ABP9I6J6</accession>
<name>A0ABP9I6J6_9ACTN</name>
<dbReference type="EMBL" id="BAABHS010000036">
    <property type="protein sequence ID" value="GAA4988909.1"/>
    <property type="molecule type" value="Genomic_DNA"/>
</dbReference>